<dbReference type="OrthoDB" id="9788513at2"/>
<dbReference type="PANTHER" id="PTHR35038">
    <property type="entry name" value="DISSIMILATORY SULFITE REDUCTASE SIRA"/>
    <property type="match status" value="1"/>
</dbReference>
<dbReference type="KEGG" id="gem:GM21_2147"/>
<dbReference type="STRING" id="443144.GM21_2147"/>
<dbReference type="EMBL" id="CP001661">
    <property type="protein sequence ID" value="ACT18199.1"/>
    <property type="molecule type" value="Genomic_DNA"/>
</dbReference>
<evidence type="ECO:0000256" key="1">
    <source>
        <dbReference type="ARBA" id="ARBA00022729"/>
    </source>
</evidence>
<dbReference type="PANTHER" id="PTHR35038:SF5">
    <property type="entry name" value="CYTOCHROME C-TYPE PROTEIN NRFB"/>
    <property type="match status" value="1"/>
</dbReference>
<reference evidence="3" key="1">
    <citation type="submission" date="2009-07" db="EMBL/GenBank/DDBJ databases">
        <title>Complete sequence of Geobacter sp. M21.</title>
        <authorList>
            <consortium name="US DOE Joint Genome Institute"/>
            <person name="Lucas S."/>
            <person name="Copeland A."/>
            <person name="Lapidus A."/>
            <person name="Glavina del Rio T."/>
            <person name="Dalin E."/>
            <person name="Tice H."/>
            <person name="Bruce D."/>
            <person name="Goodwin L."/>
            <person name="Pitluck S."/>
            <person name="Saunders E."/>
            <person name="Brettin T."/>
            <person name="Detter J.C."/>
            <person name="Han C."/>
            <person name="Larimer F."/>
            <person name="Land M."/>
            <person name="Hauser L."/>
            <person name="Kyrpides N."/>
            <person name="Ovchinnikova G."/>
            <person name="Lovley D."/>
        </authorList>
    </citation>
    <scope>NUCLEOTIDE SEQUENCE [LARGE SCALE GENOMIC DNA]</scope>
    <source>
        <strain evidence="3">M21</strain>
    </source>
</reference>
<dbReference type="Gene3D" id="3.90.10.10">
    <property type="entry name" value="Cytochrome C3"/>
    <property type="match status" value="1"/>
</dbReference>
<dbReference type="PIRSF" id="PIRSF039014">
    <property type="entry name" value="OTR_cyc"/>
    <property type="match status" value="1"/>
</dbReference>
<gene>
    <name evidence="3" type="ordered locus">GM21_2147</name>
</gene>
<dbReference type="InterPro" id="IPR024673">
    <property type="entry name" value="Octahem_Cyt_c"/>
</dbReference>
<dbReference type="InterPro" id="IPR051829">
    <property type="entry name" value="Multiheme_Cytochr_ET"/>
</dbReference>
<feature type="signal peptide" evidence="2">
    <location>
        <begin position="1"/>
        <end position="21"/>
    </location>
</feature>
<dbReference type="HOGENOM" id="CLU_033148_0_0_7"/>
<dbReference type="eggNOG" id="ENOG502Z8B5">
    <property type="taxonomic scope" value="Bacteria"/>
</dbReference>
<evidence type="ECO:0000313" key="3">
    <source>
        <dbReference type="EMBL" id="ACT18199.1"/>
    </source>
</evidence>
<keyword evidence="1 2" id="KW-0732">Signal</keyword>
<dbReference type="SUPFAM" id="SSF48695">
    <property type="entry name" value="Multiheme cytochromes"/>
    <property type="match status" value="1"/>
</dbReference>
<dbReference type="Pfam" id="PF11783">
    <property type="entry name" value="Cytochrome_cB"/>
    <property type="match status" value="1"/>
</dbReference>
<accession>C6E9A4</accession>
<sequence>MKMRLLLLIALLSLPVSQALALVDGRTHMFITGPYNSGQEVTKLCIGCHENLTWQIMKTVHWTWSKQQSVNGKSIEYGKKNAIGSNGCFALPSNWEGCTTCHAGYGWAGASFDFSKPENVDCLVCHETTLAYKKGPGGDPALGGEAGTGAVDLAEIARSVARPRRTACGFCHFNGGGGDGYKHGDLDSSLDNPTPEIDVHMGGKTKFTCESCHKAEGHGVKGEAISVSPGAGPRAMGCTDCHTQKNIHKSVALNNHMRRVACQTCHIPFYAKGKPTVISWNWSTAGKDPKPEEMKKDQGGDKLYDKTKGDLTLGKNLVPTYMWYSGSVERALIGEKINPTDVVRLSAPRGDRNDPEAKIYPFKVLKARQPYDTENNTLAVVNFYGPPTSESAYWVKFDWNKAIDAGMKAAGQPYSGKYGWVDTTMVWSLNHMVAPKEQALRCIDCHEKGRINWKELGYHKDLRLGRY</sequence>
<dbReference type="GO" id="GO:0016491">
    <property type="term" value="F:oxidoreductase activity"/>
    <property type="evidence" value="ECO:0007669"/>
    <property type="project" value="TreeGrafter"/>
</dbReference>
<dbReference type="AlphaFoldDB" id="C6E9A4"/>
<proteinExistence type="predicted"/>
<organism evidence="3">
    <name type="scientific">Geobacter sp. (strain M21)</name>
    <dbReference type="NCBI Taxonomy" id="443144"/>
    <lineage>
        <taxon>Bacteria</taxon>
        <taxon>Pseudomonadati</taxon>
        <taxon>Thermodesulfobacteriota</taxon>
        <taxon>Desulfuromonadia</taxon>
        <taxon>Geobacterales</taxon>
        <taxon>Geobacteraceae</taxon>
        <taxon>Geobacter</taxon>
    </lineage>
</organism>
<dbReference type="InterPro" id="IPR036280">
    <property type="entry name" value="Multihaem_cyt_sf"/>
</dbReference>
<feature type="chain" id="PRO_5002964714" evidence="2">
    <location>
        <begin position="22"/>
        <end position="467"/>
    </location>
</feature>
<dbReference type="CDD" id="cd08168">
    <property type="entry name" value="Cytochrom_C3"/>
    <property type="match status" value="1"/>
</dbReference>
<protein>
    <submittedName>
        <fullName evidence="3">Cytochrome c, putative</fullName>
    </submittedName>
</protein>
<evidence type="ECO:0000256" key="2">
    <source>
        <dbReference type="SAM" id="SignalP"/>
    </source>
</evidence>
<name>C6E9A4_GEOSM</name>
<dbReference type="NCBIfam" id="TIGR04315">
    <property type="entry name" value="octaheme_Shew"/>
    <property type="match status" value="1"/>
</dbReference>